<dbReference type="AlphaFoldDB" id="A0A564UJ97"/>
<name>A0A564UJ97_9FIRM</name>
<evidence type="ECO:0000313" key="3">
    <source>
        <dbReference type="EMBL" id="VUX19667.1"/>
    </source>
</evidence>
<accession>A0A564UJ97</accession>
<sequence>MTYKRKVDKAEIPICNIMGVNIAAINMKWLLDYLEKNLSNLKGDYICVSNVHTTVMSYEESSYCAVQNGGIMAIPDGGPLSSLGRKRGFVMMERTTGPSLMGELFKISAKRGYRHYFYGSTEETLEKLKNKLQEYYPEIQIAGMYSPPFRALSIEEDNEVIEKINETNPDFVWIGLGAPKQEKWMFDHQGSINGLMIGVGAGFDYYAGNIKRAPQWMQKCNLEWVYRLIQDPKRLFKRYFHTNIKFILHAYLLKN</sequence>
<dbReference type="Proteomes" id="UP000363661">
    <property type="component" value="Unassembled WGS sequence"/>
</dbReference>
<reference evidence="3 4" key="1">
    <citation type="submission" date="2019-07" db="EMBL/GenBank/DDBJ databases">
        <authorList>
            <person name="Hibberd C M."/>
            <person name="Gehrig L. J."/>
            <person name="Chang H.-W."/>
            <person name="Venkatesh S."/>
        </authorList>
    </citation>
    <scope>NUCLEOTIDE SEQUENCE [LARGE SCALE GENOMIC DNA]</scope>
    <source>
        <strain evidence="3">Ruminococcus_torques_SSTS_Bg7063</strain>
    </source>
</reference>
<evidence type="ECO:0000256" key="1">
    <source>
        <dbReference type="ARBA" id="ARBA00022676"/>
    </source>
</evidence>
<organism evidence="3 4">
    <name type="scientific">[Ruminococcus] torques</name>
    <dbReference type="NCBI Taxonomy" id="33039"/>
    <lineage>
        <taxon>Bacteria</taxon>
        <taxon>Bacillati</taxon>
        <taxon>Bacillota</taxon>
        <taxon>Clostridia</taxon>
        <taxon>Lachnospirales</taxon>
        <taxon>Lachnospiraceae</taxon>
        <taxon>Mediterraneibacter</taxon>
    </lineage>
</organism>
<proteinExistence type="predicted"/>
<dbReference type="PANTHER" id="PTHR34136">
    <property type="match status" value="1"/>
</dbReference>
<dbReference type="PANTHER" id="PTHR34136:SF1">
    <property type="entry name" value="UDP-N-ACETYL-D-MANNOSAMINURONIC ACID TRANSFERASE"/>
    <property type="match status" value="1"/>
</dbReference>
<keyword evidence="2 3" id="KW-0808">Transferase</keyword>
<dbReference type="EC" id="2.4.1.187" evidence="3"/>
<protein>
    <submittedName>
        <fullName evidence="3">N-acetylmannosaminyltransferase</fullName>
        <ecNumber evidence="3">2.4.1.187</ecNumber>
    </submittedName>
</protein>
<dbReference type="GO" id="GO:0047244">
    <property type="term" value="F:N-acetylglucosaminyldiphosphoundecaprenol N-acetyl-beta-D-mannosaminyltransferase activity"/>
    <property type="evidence" value="ECO:0007669"/>
    <property type="project" value="UniProtKB-EC"/>
</dbReference>
<evidence type="ECO:0000313" key="4">
    <source>
        <dbReference type="Proteomes" id="UP000363661"/>
    </source>
</evidence>
<dbReference type="InterPro" id="IPR004629">
    <property type="entry name" value="WecG_TagA_CpsF"/>
</dbReference>
<dbReference type="RefSeq" id="WP_144367760.1">
    <property type="nucleotide sequence ID" value="NZ_CABHNA010000088.1"/>
</dbReference>
<dbReference type="EMBL" id="CABHNA010000088">
    <property type="protein sequence ID" value="VUX19667.1"/>
    <property type="molecule type" value="Genomic_DNA"/>
</dbReference>
<gene>
    <name evidence="3" type="primary">tagA</name>
    <name evidence="3" type="ORF">RTSSTS7063_02557</name>
</gene>
<dbReference type="NCBIfam" id="TIGR00696">
    <property type="entry name" value="wecG_tagA_cpsF"/>
    <property type="match status" value="1"/>
</dbReference>
<dbReference type="Pfam" id="PF03808">
    <property type="entry name" value="Glyco_tran_WecG"/>
    <property type="match status" value="1"/>
</dbReference>
<evidence type="ECO:0000256" key="2">
    <source>
        <dbReference type="ARBA" id="ARBA00022679"/>
    </source>
</evidence>
<keyword evidence="1 3" id="KW-0328">Glycosyltransferase</keyword>
<keyword evidence="4" id="KW-1185">Reference proteome</keyword>
<dbReference type="CDD" id="cd06533">
    <property type="entry name" value="Glyco_transf_WecG_TagA"/>
    <property type="match status" value="1"/>
</dbReference>